<reference evidence="14 16" key="1">
    <citation type="journal article" date="2021" name="G3 (Bethesda)">
        <title>Genomic diversity, chromosomal rearrangements, and interspecies hybridization in the ogataea polymorpha species complex.</title>
        <authorList>
            <person name="Hanson S.J."/>
            <person name="Cinneide E.O."/>
            <person name="Salzberg L.I."/>
            <person name="Wolfe K.H."/>
            <person name="McGowan J."/>
            <person name="Fitzpatrick D.A."/>
            <person name="Matlin K."/>
        </authorList>
    </citation>
    <scope>NUCLEOTIDE SEQUENCE</scope>
    <source>
        <strain evidence="15">81-436-3</strain>
        <strain evidence="14">83-405-1</strain>
    </source>
</reference>
<dbReference type="EMBL" id="JAHLUH010000004">
    <property type="protein sequence ID" value="KAG7728747.1"/>
    <property type="molecule type" value="Genomic_DNA"/>
</dbReference>
<dbReference type="GO" id="GO:0006890">
    <property type="term" value="P:retrograde vesicle-mediated transport, Golgi to endoplasmic reticulum"/>
    <property type="evidence" value="ECO:0007669"/>
    <property type="project" value="UniProtKB-UniRule"/>
</dbReference>
<dbReference type="GO" id="GO:0000139">
    <property type="term" value="C:Golgi membrane"/>
    <property type="evidence" value="ECO:0007669"/>
    <property type="project" value="UniProtKB-SubCell"/>
</dbReference>
<organism evidence="14 17">
    <name type="scientific">Ogataea haglerorum</name>
    <dbReference type="NCBI Taxonomy" id="1937702"/>
    <lineage>
        <taxon>Eukaryota</taxon>
        <taxon>Fungi</taxon>
        <taxon>Dikarya</taxon>
        <taxon>Ascomycota</taxon>
        <taxon>Saccharomycotina</taxon>
        <taxon>Pichiomycetes</taxon>
        <taxon>Pichiales</taxon>
        <taxon>Pichiaceae</taxon>
        <taxon>Ogataea</taxon>
    </lineage>
</organism>
<dbReference type="Gene3D" id="3.30.450.60">
    <property type="match status" value="1"/>
</dbReference>
<dbReference type="Proteomes" id="UP000738402">
    <property type="component" value="Unassembled WGS sequence"/>
</dbReference>
<evidence type="ECO:0000256" key="9">
    <source>
        <dbReference type="ARBA" id="ARBA00023136"/>
    </source>
</evidence>
<evidence type="ECO:0000256" key="1">
    <source>
        <dbReference type="ARBA" id="ARBA00004255"/>
    </source>
</evidence>
<dbReference type="AlphaFoldDB" id="A0AAN6D795"/>
<keyword evidence="16" id="KW-1185">Reference proteome</keyword>
<comment type="subcellular location">
    <subcellularLocation>
        <location evidence="12">Cytoplasm</location>
    </subcellularLocation>
    <subcellularLocation>
        <location evidence="1 12">Golgi apparatus membrane</location>
        <topology evidence="1 12">Peripheral membrane protein</topology>
        <orientation evidence="1 12">Cytoplasmic side</orientation>
    </subcellularLocation>
    <subcellularLocation>
        <location evidence="12">Cytoplasmic vesicle</location>
        <location evidence="12">COPI-coated vesicle membrane</location>
        <topology evidence="12">Peripheral membrane protein</topology>
        <orientation evidence="12">Cytoplasmic side</orientation>
    </subcellularLocation>
</comment>
<feature type="domain" description="AP complex mu/sigma subunit" evidence="13">
    <location>
        <begin position="29"/>
        <end position="171"/>
    </location>
</feature>
<name>A0AAN6D795_9ASCO</name>
<evidence type="ECO:0000313" key="17">
    <source>
        <dbReference type="Proteomes" id="UP000738402"/>
    </source>
</evidence>
<evidence type="ECO:0000256" key="3">
    <source>
        <dbReference type="ARBA" id="ARBA00011775"/>
    </source>
</evidence>
<evidence type="ECO:0000256" key="11">
    <source>
        <dbReference type="ARBA" id="ARBA00045555"/>
    </source>
</evidence>
<dbReference type="PANTHER" id="PTHR11043">
    <property type="entry name" value="ZETA-COAT PROTEIN"/>
    <property type="match status" value="1"/>
</dbReference>
<sequence>MSSLSDKNTSLQEKRFYVAMPFDVSLYSIQAVIVLENTGKRLFAKYYHPPHGQATDELATNEKKQFIFESNLFGKTYKQNADIILFENKVVVYREFSDVIIYMVGDLNQNETLMYNVLQGLVGALEIILRNQIDKKSIQENYDMTILAIDETVDDGIVLETDPSVIASRVSKPPTEDVANIKIDLSEKGLLNAFNFARKNISDRLQQGF</sequence>
<dbReference type="Pfam" id="PF01217">
    <property type="entry name" value="Clat_adaptor_s"/>
    <property type="match status" value="1"/>
</dbReference>
<evidence type="ECO:0000256" key="10">
    <source>
        <dbReference type="ARBA" id="ARBA00023329"/>
    </source>
</evidence>
<accession>A0AAN6D795</accession>
<dbReference type="SUPFAM" id="SSF64356">
    <property type="entry name" value="SNARE-like"/>
    <property type="match status" value="1"/>
</dbReference>
<evidence type="ECO:0000256" key="12">
    <source>
        <dbReference type="RuleBase" id="RU366053"/>
    </source>
</evidence>
<dbReference type="InterPro" id="IPR022775">
    <property type="entry name" value="AP_mu_sigma_su"/>
</dbReference>
<keyword evidence="7 12" id="KW-0653">Protein transport</keyword>
<comment type="subunit">
    <text evidence="3 12">Oligomeric complex that consists of at least the alpha, beta, beta', gamma, delta, epsilon and zeta subunits.</text>
</comment>
<evidence type="ECO:0000313" key="15">
    <source>
        <dbReference type="EMBL" id="KAG7768342.1"/>
    </source>
</evidence>
<evidence type="ECO:0000313" key="16">
    <source>
        <dbReference type="Proteomes" id="UP000697297"/>
    </source>
</evidence>
<evidence type="ECO:0000259" key="13">
    <source>
        <dbReference type="Pfam" id="PF01217"/>
    </source>
</evidence>
<gene>
    <name evidence="14" type="ORF">KL933_001980</name>
    <name evidence="15" type="ORF">KL946_001160</name>
</gene>
<dbReference type="EMBL" id="JAHLUN010000002">
    <property type="protein sequence ID" value="KAG7768342.1"/>
    <property type="molecule type" value="Genomic_DNA"/>
</dbReference>
<evidence type="ECO:0000313" key="14">
    <source>
        <dbReference type="EMBL" id="KAG7728747.1"/>
    </source>
</evidence>
<evidence type="ECO:0000256" key="8">
    <source>
        <dbReference type="ARBA" id="ARBA00023034"/>
    </source>
</evidence>
<keyword evidence="4 12" id="KW-0813">Transport</keyword>
<comment type="function">
    <text evidence="11">The coatomer is a cytosolic protein complex that binds to dilysine motifs and reversibly associates with Golgi non-clathrin-coated vesicles, which further mediate biosynthetic protein transport from the ER, via the Golgi up to the trans Golgi network. Coatomer complex is required for budding from Golgi membranes, and is essential for the retrograde Golgi-to-ER transport of dilysine-tagged proteins. The zeta subunit may be involved in regulating the coat assembly and, hence, the rate of biosynthetic protein transport due to its association-dissociation properties with the coatomer complex.</text>
</comment>
<keyword evidence="5 12" id="KW-0963">Cytoplasm</keyword>
<proteinExistence type="inferred from homology"/>
<dbReference type="GO" id="GO:0030126">
    <property type="term" value="C:COPI vesicle coat"/>
    <property type="evidence" value="ECO:0007669"/>
    <property type="project" value="UniProtKB-UniRule"/>
</dbReference>
<keyword evidence="8 12" id="KW-0333">Golgi apparatus</keyword>
<comment type="similarity">
    <text evidence="2 12">Belongs to the adaptor complexes small subunit family.</text>
</comment>
<protein>
    <recommendedName>
        <fullName evidence="12">Coatomer subunit zeta</fullName>
    </recommendedName>
</protein>
<dbReference type="InterPro" id="IPR039652">
    <property type="entry name" value="Coatomer_zeta"/>
</dbReference>
<evidence type="ECO:0000256" key="5">
    <source>
        <dbReference type="ARBA" id="ARBA00022490"/>
    </source>
</evidence>
<keyword evidence="9 12" id="KW-0472">Membrane</keyword>
<dbReference type="PANTHER" id="PTHR11043:SF0">
    <property type="entry name" value="COATOMER SUBUNIT ZETA"/>
    <property type="match status" value="1"/>
</dbReference>
<dbReference type="Proteomes" id="UP000697297">
    <property type="component" value="Unassembled WGS sequence"/>
</dbReference>
<dbReference type="GO" id="GO:0006886">
    <property type="term" value="P:intracellular protein transport"/>
    <property type="evidence" value="ECO:0007669"/>
    <property type="project" value="TreeGrafter"/>
</dbReference>
<evidence type="ECO:0000256" key="7">
    <source>
        <dbReference type="ARBA" id="ARBA00022927"/>
    </source>
</evidence>
<dbReference type="InterPro" id="IPR011012">
    <property type="entry name" value="Longin-like_dom_sf"/>
</dbReference>
<dbReference type="GO" id="GO:0006891">
    <property type="term" value="P:intra-Golgi vesicle-mediated transport"/>
    <property type="evidence" value="ECO:0007669"/>
    <property type="project" value="TreeGrafter"/>
</dbReference>
<evidence type="ECO:0000256" key="2">
    <source>
        <dbReference type="ARBA" id="ARBA00006972"/>
    </source>
</evidence>
<keyword evidence="6 12" id="KW-0931">ER-Golgi transport</keyword>
<evidence type="ECO:0000256" key="4">
    <source>
        <dbReference type="ARBA" id="ARBA00022448"/>
    </source>
</evidence>
<keyword evidence="10 12" id="KW-0968">Cytoplasmic vesicle</keyword>
<evidence type="ECO:0000256" key="6">
    <source>
        <dbReference type="ARBA" id="ARBA00022892"/>
    </source>
</evidence>
<dbReference type="FunFam" id="3.30.450.60:FF:000013">
    <property type="entry name" value="Coatomer subunit zeta"/>
    <property type="match status" value="1"/>
</dbReference>
<comment type="caution">
    <text evidence="14">The sequence shown here is derived from an EMBL/GenBank/DDBJ whole genome shotgun (WGS) entry which is preliminary data.</text>
</comment>